<dbReference type="Gene3D" id="3.30.9.10">
    <property type="entry name" value="D-Amino Acid Oxidase, subunit A, domain 2"/>
    <property type="match status" value="1"/>
</dbReference>
<protein>
    <submittedName>
        <fullName evidence="6">N-methyl-L-tryptophan oxidase</fullName>
        <ecNumber evidence="6">1.5.3.2</ecNumber>
    </submittedName>
</protein>
<dbReference type="PANTHER" id="PTHR10961">
    <property type="entry name" value="PEROXISOMAL SARCOSINE OXIDASE"/>
    <property type="match status" value="1"/>
</dbReference>
<sequence>MIVIGLGVMGSATAWQLARRGLSVLGLDQFEAGHERGSSHGRARVIRRVYGEGEIYMPLLERADALWDGMEAESGRTFLHRTGGLDIGPASSALVSNAAATAQSHGVTHERLSAAGIMARFPALNLPDHYEGIYAPDSGMLLSDAINTWLRETAVADGADLRWQTPVLGWRRDGQAYRAETAAGEFAAHRLVIAAGAWAGCLLPELDHVLAIERQVVAWYDPAAELGDLPVFQVEPEDGIRPYIMPPLSGDGLKIGVYGHLGQRGAEMRDGFPPGADDDAHLRSSLDRWLPGMAGATQLMKECRFTRTYDDRFIIGTLPRDPGVVLLSPCSGHGYKFAPAIGEAAADLVTGEELRIDLTPFSVERVLQ</sequence>
<accession>A0ABU7LWQ8</accession>
<gene>
    <name evidence="6" type="primary">solA</name>
    <name evidence="6" type="ORF">V0U35_02970</name>
</gene>
<organism evidence="6 7">
    <name type="scientific">Hyphobacterium marinum</name>
    <dbReference type="NCBI Taxonomy" id="3116574"/>
    <lineage>
        <taxon>Bacteria</taxon>
        <taxon>Pseudomonadati</taxon>
        <taxon>Pseudomonadota</taxon>
        <taxon>Alphaproteobacteria</taxon>
        <taxon>Maricaulales</taxon>
        <taxon>Maricaulaceae</taxon>
        <taxon>Hyphobacterium</taxon>
    </lineage>
</organism>
<keyword evidence="3" id="KW-0274">FAD</keyword>
<evidence type="ECO:0000256" key="1">
    <source>
        <dbReference type="ARBA" id="ARBA00001974"/>
    </source>
</evidence>
<evidence type="ECO:0000256" key="4">
    <source>
        <dbReference type="ARBA" id="ARBA00023002"/>
    </source>
</evidence>
<dbReference type="InterPro" id="IPR036188">
    <property type="entry name" value="FAD/NAD-bd_sf"/>
</dbReference>
<dbReference type="SUPFAM" id="SSF54373">
    <property type="entry name" value="FAD-linked reductases, C-terminal domain"/>
    <property type="match status" value="1"/>
</dbReference>
<evidence type="ECO:0000313" key="6">
    <source>
        <dbReference type="EMBL" id="MEE2565630.1"/>
    </source>
</evidence>
<proteinExistence type="predicted"/>
<evidence type="ECO:0000256" key="3">
    <source>
        <dbReference type="ARBA" id="ARBA00022827"/>
    </source>
</evidence>
<reference evidence="6 7" key="1">
    <citation type="submission" date="2024-01" db="EMBL/GenBank/DDBJ databases">
        <title>Hyphobacterium bacterium isolated from marine sediment.</title>
        <authorList>
            <person name="Zhao S."/>
        </authorList>
    </citation>
    <scope>NUCLEOTIDE SEQUENCE [LARGE SCALE GENOMIC DNA]</scope>
    <source>
        <strain evidence="6 7">Y60-23</strain>
    </source>
</reference>
<dbReference type="InterPro" id="IPR045170">
    <property type="entry name" value="MTOX"/>
</dbReference>
<evidence type="ECO:0000259" key="5">
    <source>
        <dbReference type="Pfam" id="PF01266"/>
    </source>
</evidence>
<dbReference type="Gene3D" id="3.50.50.60">
    <property type="entry name" value="FAD/NAD(P)-binding domain"/>
    <property type="match status" value="1"/>
</dbReference>
<dbReference type="EC" id="1.5.3.2" evidence="6"/>
<dbReference type="SUPFAM" id="SSF51905">
    <property type="entry name" value="FAD/NAD(P)-binding domain"/>
    <property type="match status" value="1"/>
</dbReference>
<comment type="cofactor">
    <cofactor evidence="1">
        <name>FAD</name>
        <dbReference type="ChEBI" id="CHEBI:57692"/>
    </cofactor>
</comment>
<evidence type="ECO:0000313" key="7">
    <source>
        <dbReference type="Proteomes" id="UP001310692"/>
    </source>
</evidence>
<dbReference type="InterPro" id="IPR006076">
    <property type="entry name" value="FAD-dep_OxRdtase"/>
</dbReference>
<evidence type="ECO:0000256" key="2">
    <source>
        <dbReference type="ARBA" id="ARBA00022630"/>
    </source>
</evidence>
<keyword evidence="2" id="KW-0285">Flavoprotein</keyword>
<dbReference type="Pfam" id="PF01266">
    <property type="entry name" value="DAO"/>
    <property type="match status" value="1"/>
</dbReference>
<dbReference type="GO" id="GO:0050131">
    <property type="term" value="F:N-methyl-L-amino-acid oxidase activity"/>
    <property type="evidence" value="ECO:0007669"/>
    <property type="project" value="UniProtKB-EC"/>
</dbReference>
<feature type="domain" description="FAD dependent oxidoreductase" evidence="5">
    <location>
        <begin position="2"/>
        <end position="348"/>
    </location>
</feature>
<comment type="caution">
    <text evidence="6">The sequence shown here is derived from an EMBL/GenBank/DDBJ whole genome shotgun (WGS) entry which is preliminary data.</text>
</comment>
<dbReference type="EMBL" id="JAZDRO010000001">
    <property type="protein sequence ID" value="MEE2565630.1"/>
    <property type="molecule type" value="Genomic_DNA"/>
</dbReference>
<keyword evidence="7" id="KW-1185">Reference proteome</keyword>
<dbReference type="PANTHER" id="PTHR10961:SF7">
    <property type="entry name" value="FAD DEPENDENT OXIDOREDUCTASE DOMAIN-CONTAINING PROTEIN"/>
    <property type="match status" value="1"/>
</dbReference>
<name>A0ABU7LWQ8_9PROT</name>
<keyword evidence="4 6" id="KW-0560">Oxidoreductase</keyword>
<dbReference type="NCBIfam" id="NF008425">
    <property type="entry name" value="PRK11259.1"/>
    <property type="match status" value="1"/>
</dbReference>
<dbReference type="RefSeq" id="WP_330195567.1">
    <property type="nucleotide sequence ID" value="NZ_JAZDRO010000001.1"/>
</dbReference>
<dbReference type="Proteomes" id="UP001310692">
    <property type="component" value="Unassembled WGS sequence"/>
</dbReference>